<keyword evidence="9" id="KW-1185">Reference proteome</keyword>
<dbReference type="Proteomes" id="UP000641588">
    <property type="component" value="Unassembled WGS sequence"/>
</dbReference>
<sequence length="79" mass="9332">MRMHYGWNELKEIDFMSLLPVILPVIAVGMILILIALMDLYKHRKTRKNVLLWSLTIIFVNTFGPILYFVIGRKDQEKI</sequence>
<evidence type="ECO:0000256" key="6">
    <source>
        <dbReference type="SAM" id="Phobius"/>
    </source>
</evidence>
<evidence type="ECO:0000313" key="9">
    <source>
        <dbReference type="Proteomes" id="UP000641588"/>
    </source>
</evidence>
<dbReference type="Pfam" id="PF13396">
    <property type="entry name" value="PLDc_N"/>
    <property type="match status" value="1"/>
</dbReference>
<dbReference type="GO" id="GO:0005886">
    <property type="term" value="C:plasma membrane"/>
    <property type="evidence" value="ECO:0007669"/>
    <property type="project" value="UniProtKB-SubCell"/>
</dbReference>
<evidence type="ECO:0000313" key="8">
    <source>
        <dbReference type="EMBL" id="NOU97013.1"/>
    </source>
</evidence>
<keyword evidence="3 6" id="KW-0812">Transmembrane</keyword>
<dbReference type="AlphaFoldDB" id="A0A972K4J2"/>
<comment type="subcellular location">
    <subcellularLocation>
        <location evidence="1">Cell membrane</location>
        <topology evidence="1">Multi-pass membrane protein</topology>
    </subcellularLocation>
</comment>
<evidence type="ECO:0000256" key="2">
    <source>
        <dbReference type="ARBA" id="ARBA00022475"/>
    </source>
</evidence>
<evidence type="ECO:0000256" key="4">
    <source>
        <dbReference type="ARBA" id="ARBA00022989"/>
    </source>
</evidence>
<keyword evidence="5 6" id="KW-0472">Membrane</keyword>
<name>A0A972K4J2_9BACL</name>
<feature type="transmembrane region" description="Helical" evidence="6">
    <location>
        <begin position="50"/>
        <end position="71"/>
    </location>
</feature>
<comment type="caution">
    <text evidence="8">The sequence shown here is derived from an EMBL/GenBank/DDBJ whole genome shotgun (WGS) entry which is preliminary data.</text>
</comment>
<reference evidence="8" key="1">
    <citation type="submission" date="2019-10" db="EMBL/GenBank/DDBJ databases">
        <title>Description of Paenibacillus glebae sp. nov.</title>
        <authorList>
            <person name="Carlier A."/>
            <person name="Qi S."/>
        </authorList>
    </citation>
    <scope>NUCLEOTIDE SEQUENCE</scope>
    <source>
        <strain evidence="8">LMG 31456</strain>
    </source>
</reference>
<evidence type="ECO:0000256" key="5">
    <source>
        <dbReference type="ARBA" id="ARBA00023136"/>
    </source>
</evidence>
<evidence type="ECO:0000259" key="7">
    <source>
        <dbReference type="Pfam" id="PF13396"/>
    </source>
</evidence>
<feature type="domain" description="Cardiolipin synthase N-terminal" evidence="7">
    <location>
        <begin position="31"/>
        <end position="73"/>
    </location>
</feature>
<proteinExistence type="predicted"/>
<protein>
    <submittedName>
        <fullName evidence="8">Phosphatidylserine synthase</fullName>
    </submittedName>
</protein>
<keyword evidence="4 6" id="KW-1133">Transmembrane helix</keyword>
<evidence type="ECO:0000256" key="1">
    <source>
        <dbReference type="ARBA" id="ARBA00004651"/>
    </source>
</evidence>
<dbReference type="RefSeq" id="WP_171655249.1">
    <property type="nucleotide sequence ID" value="NZ_WHOD01000105.1"/>
</dbReference>
<organism evidence="8 9">
    <name type="scientific">Paenibacillus foliorum</name>
    <dbReference type="NCBI Taxonomy" id="2654974"/>
    <lineage>
        <taxon>Bacteria</taxon>
        <taxon>Bacillati</taxon>
        <taxon>Bacillota</taxon>
        <taxon>Bacilli</taxon>
        <taxon>Bacillales</taxon>
        <taxon>Paenibacillaceae</taxon>
        <taxon>Paenibacillus</taxon>
    </lineage>
</organism>
<gene>
    <name evidence="8" type="ORF">GC093_27865</name>
</gene>
<dbReference type="EMBL" id="WHOD01000105">
    <property type="protein sequence ID" value="NOU97013.1"/>
    <property type="molecule type" value="Genomic_DNA"/>
</dbReference>
<accession>A0A972K4J2</accession>
<feature type="transmembrane region" description="Helical" evidence="6">
    <location>
        <begin position="15"/>
        <end position="38"/>
    </location>
</feature>
<dbReference type="InterPro" id="IPR027379">
    <property type="entry name" value="CLS_N"/>
</dbReference>
<evidence type="ECO:0000256" key="3">
    <source>
        <dbReference type="ARBA" id="ARBA00022692"/>
    </source>
</evidence>
<keyword evidence="2" id="KW-1003">Cell membrane</keyword>